<reference evidence="2 3" key="1">
    <citation type="journal article" date="2016" name="Int. J. Syst. Evol. Microbiol.">
        <title>Pyruvatibacter mobilis gen. nov., sp. nov., a marine bacterium from the culture broth of Picochlorum sp. 122.</title>
        <authorList>
            <person name="Wang G."/>
            <person name="Tang M."/>
            <person name="Wu H."/>
            <person name="Dai S."/>
            <person name="Li T."/>
            <person name="Chen C."/>
            <person name="He H."/>
            <person name="Fan J."/>
            <person name="Xiang W."/>
            <person name="Li X."/>
        </authorList>
    </citation>
    <scope>NUCLEOTIDE SEQUENCE [LARGE SCALE GENOMIC DNA]</scope>
    <source>
        <strain evidence="2 3">GYP-11</strain>
    </source>
</reference>
<feature type="domain" description="BioF2-like acetyltransferase" evidence="1">
    <location>
        <begin position="197"/>
        <end position="342"/>
    </location>
</feature>
<dbReference type="Pfam" id="PF13480">
    <property type="entry name" value="Acetyltransf_6"/>
    <property type="match status" value="1"/>
</dbReference>
<protein>
    <submittedName>
        <fullName evidence="2">GNAT family N-acetyltransferase</fullName>
    </submittedName>
</protein>
<comment type="caution">
    <text evidence="2">The sequence shown here is derived from an EMBL/GenBank/DDBJ whole genome shotgun (WGS) entry which is preliminary data.</text>
</comment>
<organism evidence="2 3">
    <name type="scientific">Pyruvatibacter mobilis</name>
    <dbReference type="NCBI Taxonomy" id="1712261"/>
    <lineage>
        <taxon>Bacteria</taxon>
        <taxon>Pseudomonadati</taxon>
        <taxon>Pseudomonadota</taxon>
        <taxon>Alphaproteobacteria</taxon>
        <taxon>Hyphomicrobiales</taxon>
        <taxon>Parvibaculaceae</taxon>
        <taxon>Pyruvatibacter</taxon>
    </lineage>
</organism>
<dbReference type="Gene3D" id="3.40.630.30">
    <property type="match status" value="1"/>
</dbReference>
<dbReference type="GO" id="GO:0016740">
    <property type="term" value="F:transferase activity"/>
    <property type="evidence" value="ECO:0007669"/>
    <property type="project" value="UniProtKB-KW"/>
</dbReference>
<evidence type="ECO:0000259" key="1">
    <source>
        <dbReference type="Pfam" id="PF13480"/>
    </source>
</evidence>
<name>A0A845QBV0_9HYPH</name>
<evidence type="ECO:0000313" key="2">
    <source>
        <dbReference type="EMBL" id="NBG95859.1"/>
    </source>
</evidence>
<dbReference type="Proteomes" id="UP000470384">
    <property type="component" value="Unassembled WGS sequence"/>
</dbReference>
<dbReference type="InterPro" id="IPR038740">
    <property type="entry name" value="BioF2-like_GNAT_dom"/>
</dbReference>
<dbReference type="GeneID" id="300654563"/>
<dbReference type="AlphaFoldDB" id="A0A845QBV0"/>
<gene>
    <name evidence="2" type="ORF">GTQ45_08945</name>
</gene>
<dbReference type="EMBL" id="WXYQ01000006">
    <property type="protein sequence ID" value="NBG95859.1"/>
    <property type="molecule type" value="Genomic_DNA"/>
</dbReference>
<evidence type="ECO:0000313" key="3">
    <source>
        <dbReference type="Proteomes" id="UP000470384"/>
    </source>
</evidence>
<dbReference type="InterPro" id="IPR016181">
    <property type="entry name" value="Acyl_CoA_acyltransferase"/>
</dbReference>
<keyword evidence="2" id="KW-0808">Transferase</keyword>
<dbReference type="RefSeq" id="WP_160587741.1">
    <property type="nucleotide sequence ID" value="NZ_BMHN01000001.1"/>
</dbReference>
<sequence length="406" mass="45272">MSIAAAPISAEPVDFEEKTPLEDATELVLSTSADIDGLRADWVNLEHRAAGHVFQSWAWVSQWHTHIGAARAIEPFIVMASRRGGGLVALLPMGIETRGHIRKLVWLGAEHADYKGPLLDKTFLARMTPRVTRSLLEAACRMAPNIDVVQLLEMPATLEDGSHPLLCYPNHLSPMGSHSMSLGTDFDTFFKARRGASSRKKLRQKARRLATAHGETRMEIAASTTQRGRIITALIDQKRSRLAEMGVGDVFADGDVRAFYRSMAESHPGICQLSAYVAGDTITAANWGLVWNGRYYYVLSTMADGDMRAFSPGQLHLTDLIEWSIDNGLSTFDFTAGDEGYKDEWCDTVMPLFDIHFGLTMKGRITAFALSVGRRAKRAIKQDERLWKAAKNLRKLVYRFRTQTAW</sequence>
<dbReference type="SUPFAM" id="SSF55729">
    <property type="entry name" value="Acyl-CoA N-acyltransferases (Nat)"/>
    <property type="match status" value="1"/>
</dbReference>
<dbReference type="OrthoDB" id="8193702at2"/>
<keyword evidence="3" id="KW-1185">Reference proteome</keyword>
<proteinExistence type="predicted"/>
<accession>A0A845QBV0</accession>